<feature type="compositionally biased region" description="Low complexity" evidence="6">
    <location>
        <begin position="808"/>
        <end position="817"/>
    </location>
</feature>
<dbReference type="VEuPathDB" id="ToxoDB:ETH_00031995"/>
<dbReference type="SMART" id="SM00119">
    <property type="entry name" value="HECTc"/>
    <property type="match status" value="1"/>
</dbReference>
<sequence>MYEWGSSIGTRNVNLSGGQRNSTALGRSAFLRQTRERREQRERQRRQQQAQHRISAAWRAFRERQKCKQLCRDEFDRQHQLLQQQLQQQLQRQQLQQHLTAQVDDVEHQRQQLQQQQVHKQQARRIAFSFDPFCGAGAADAERLLTAASALPAPSITAAAVPENNAGAGGEPVPSCALHVALLRALSLHYRNLLLLQHSTELKGEHQQRQQQQRRCPPHLLFEGDLRRRCGWRCSALSPSGRACFGLPAAVPVPALGAAGATPASHGAAAAEACRHTAVVGRLPLVLLPLECDSSTRQQAKACAAATSRLLVQLLRFDMHQQQQLQLPQRQKKSLFHSAVWRLLGLGCCIAAQIGDFVSSVVTEPAAAAAISANGHSAAQMDTAADAEDALILLEHLLRDQAFNSGMAAAIPCCCFPYHLHVPSICHQDATIAATAAATAAAAAPVTLVSPPLSRVCNLSGAQKYCMAQTELLLHLFGSPLLLPSFAAKDQQQQQHSMLQDRAVARLEAILFGTAATPAAADAPAAAEAASAAAAAPRTTTSLAVLPELRSADAVVAAASAAAALKRRLGSPGLLQNALQQQQHFTGLQQGSQLKLASRQELLRLCAAECERLDGLYEGLRRPYPLRRPATAPDSATAPTDGNRNMGLGVCLAGNMLSLFHLHRQRLIASGTAAAAPQAASEAAETTTAPASAALTCPMWLLASLRLCGWSCPFDLLRASLLSPEEQRGQQQQQQQKDHQTVLPFSVSVDEALRRQLVVLTEGWAVDAFFTAAEAAPPRGLSDLLQLYLPPEAERAAAAASAAAAAATASPATGDATAAEDETESESDSEDEDDGGSGEYFRNLWDHKYTGDERLILNALSVSTPLPLRLLNAIRTCLDKKCGGSADTFFGLMGHPPEFTSEWGEAVRSLCTVLKYKLQMTDDSELLEETEEEQLNAGNSTSSTSASKYDGTSNSGFSLKRSDLRWLLLTLNRVAWLLLRSTCASSCPQQRQQQQQQQQELSLLLPEPSYNNSSSSSNGRRWRRGRERLWQLVPGVLRELLDLNSRVSLVEDEELVLPDGPASLIFSAAGGQRLPALWECLVWCMRGGDAAAASTAAAATVGGSSSIATAPSAASRGPSRMPPPGLRLSNLPTRLLASSLVYVPHTIAFSDRLAVFYQLLAFERGDSSSSFFYRRCFQIRRTHIDVMRGFQVEFITAEGTPEAGIDGGGLLKELIVELSRRAFDPAYGLFHSCPDNSLFPNPSVELLHPNFANLFLAIGRLVGKAVFEGVLIEPQLNRVFLKLLLRRPCRLDDIKSLDPSVHRSLMLLKKYPGDAAELSLTFSVMRSEFGSQEEVDLIPNGCNIPVTNASKLRYVQLMSDYKCVKQIQQQTQAFLRGLSDVVPLQWLQMFSAEELQHLVSGTSEGFDVEDLRSHASYSGGFSETSPQVLWLWELLSGMADSERSSFLMFVTSCSRAPLRGFGSLSPPFTIHRVPDTSRLPTSSTCVNLFKLPAYATRQDLWDKVRGAIGGTRGFGLS</sequence>
<reference evidence="8" key="1">
    <citation type="submission" date="2013-10" db="EMBL/GenBank/DDBJ databases">
        <title>Genomic analysis of the causative agents of coccidiosis in chickens.</title>
        <authorList>
            <person name="Reid A.J."/>
            <person name="Blake D."/>
            <person name="Billington K."/>
            <person name="Browne H."/>
            <person name="Dunn M."/>
            <person name="Hung S."/>
            <person name="Kawahara F."/>
            <person name="Miranda-Saavedra D."/>
            <person name="Mourier T."/>
            <person name="Nagra H."/>
            <person name="Otto T.D."/>
            <person name="Rawlings N."/>
            <person name="Sanchez A."/>
            <person name="Sanders M."/>
            <person name="Subramaniam C."/>
            <person name="Tay Y."/>
            <person name="Dear P."/>
            <person name="Doerig C."/>
            <person name="Gruber A."/>
            <person name="Parkinson J."/>
            <person name="Shirley M."/>
            <person name="Wan K.L."/>
            <person name="Berriman M."/>
            <person name="Tomley F."/>
            <person name="Pain A."/>
        </authorList>
    </citation>
    <scope>NUCLEOTIDE SEQUENCE [LARGE SCALE GENOMIC DNA]</scope>
    <source>
        <strain evidence="8">Houghton</strain>
    </source>
</reference>
<reference evidence="8" key="2">
    <citation type="submission" date="2013-10" db="EMBL/GenBank/DDBJ databases">
        <authorList>
            <person name="Aslett M."/>
        </authorList>
    </citation>
    <scope>NUCLEOTIDE SEQUENCE [LARGE SCALE GENOMIC DNA]</scope>
    <source>
        <strain evidence="8">Houghton</strain>
    </source>
</reference>
<dbReference type="CDD" id="cd00078">
    <property type="entry name" value="HECTc"/>
    <property type="match status" value="1"/>
</dbReference>
<dbReference type="FunFam" id="3.30.2160.10:FF:000002">
    <property type="entry name" value="Putative Ubiquitin-protein ligase E3C"/>
    <property type="match status" value="1"/>
</dbReference>
<dbReference type="InterPro" id="IPR044611">
    <property type="entry name" value="E3A/B/C-like"/>
</dbReference>
<feature type="compositionally biased region" description="Polar residues" evidence="6">
    <location>
        <begin position="7"/>
        <end position="25"/>
    </location>
</feature>
<gene>
    <name evidence="8" type="ORF">ETH_00031995</name>
</gene>
<dbReference type="Gene3D" id="3.90.1750.10">
    <property type="entry name" value="Hect, E3 ligase catalytic domains"/>
    <property type="match status" value="1"/>
</dbReference>
<dbReference type="RefSeq" id="XP_013233515.1">
    <property type="nucleotide sequence ID" value="XM_013378061.1"/>
</dbReference>
<evidence type="ECO:0000256" key="4">
    <source>
        <dbReference type="ARBA" id="ARBA00022786"/>
    </source>
</evidence>
<dbReference type="GeneID" id="25255465"/>
<dbReference type="GO" id="GO:0006511">
    <property type="term" value="P:ubiquitin-dependent protein catabolic process"/>
    <property type="evidence" value="ECO:0007669"/>
    <property type="project" value="TreeGrafter"/>
</dbReference>
<feature type="region of interest" description="Disordered" evidence="6">
    <location>
        <begin position="927"/>
        <end position="954"/>
    </location>
</feature>
<feature type="region of interest" description="Disordered" evidence="6">
    <location>
        <begin position="808"/>
        <end position="838"/>
    </location>
</feature>
<comment type="catalytic activity">
    <reaction evidence="1">
        <text>S-ubiquitinyl-[E2 ubiquitin-conjugating enzyme]-L-cysteine + [acceptor protein]-L-lysine = [E2 ubiquitin-conjugating enzyme]-L-cysteine + N(6)-ubiquitinyl-[acceptor protein]-L-lysine.</text>
        <dbReference type="EC" id="2.3.2.26"/>
    </reaction>
</comment>
<dbReference type="OMA" id="MGLGVCL"/>
<dbReference type="OrthoDB" id="346943at2759"/>
<dbReference type="Gene3D" id="3.30.2410.10">
    <property type="entry name" value="Hect, E3 ligase catalytic domain"/>
    <property type="match status" value="1"/>
</dbReference>
<name>U6L4R5_EIMTE</name>
<evidence type="ECO:0000256" key="6">
    <source>
        <dbReference type="SAM" id="MobiDB-lite"/>
    </source>
</evidence>
<dbReference type="InterPro" id="IPR000569">
    <property type="entry name" value="HECT_dom"/>
</dbReference>
<dbReference type="InterPro" id="IPR035983">
    <property type="entry name" value="Hect_E3_ubiquitin_ligase"/>
</dbReference>
<evidence type="ECO:0000313" key="9">
    <source>
        <dbReference type="Proteomes" id="UP000030747"/>
    </source>
</evidence>
<dbReference type="FunFam" id="3.30.2410.10:FF:000003">
    <property type="entry name" value="probable E3 ubiquitin-protein ligase HERC4 isoform X1"/>
    <property type="match status" value="1"/>
</dbReference>
<organism evidence="8 9">
    <name type="scientific">Eimeria tenella</name>
    <name type="common">Coccidian parasite</name>
    <dbReference type="NCBI Taxonomy" id="5802"/>
    <lineage>
        <taxon>Eukaryota</taxon>
        <taxon>Sar</taxon>
        <taxon>Alveolata</taxon>
        <taxon>Apicomplexa</taxon>
        <taxon>Conoidasida</taxon>
        <taxon>Coccidia</taxon>
        <taxon>Eucoccidiorida</taxon>
        <taxon>Eimeriorina</taxon>
        <taxon>Eimeriidae</taxon>
        <taxon>Eimeria</taxon>
    </lineage>
</organism>
<feature type="region of interest" description="Disordered" evidence="6">
    <location>
        <begin position="1"/>
        <end position="53"/>
    </location>
</feature>
<keyword evidence="3 8" id="KW-0808">Transferase</keyword>
<dbReference type="GO" id="GO:0000209">
    <property type="term" value="P:protein polyubiquitination"/>
    <property type="evidence" value="ECO:0007669"/>
    <property type="project" value="InterPro"/>
</dbReference>
<dbReference type="EMBL" id="HG675735">
    <property type="protein sequence ID" value="CDJ42765.1"/>
    <property type="molecule type" value="Genomic_DNA"/>
</dbReference>
<feature type="compositionally biased region" description="Basic and acidic residues" evidence="6">
    <location>
        <begin position="33"/>
        <end position="42"/>
    </location>
</feature>
<dbReference type="PROSITE" id="PS50237">
    <property type="entry name" value="HECT"/>
    <property type="match status" value="1"/>
</dbReference>
<protein>
    <recommendedName>
        <fullName evidence="2">HECT-type E3 ubiquitin transferase</fullName>
        <ecNumber evidence="2">2.3.2.26</ecNumber>
    </recommendedName>
</protein>
<dbReference type="Proteomes" id="UP000030747">
    <property type="component" value="Unassembled WGS sequence"/>
</dbReference>
<dbReference type="Pfam" id="PF00632">
    <property type="entry name" value="HECT"/>
    <property type="match status" value="1"/>
</dbReference>
<accession>U6L4R5</accession>
<evidence type="ECO:0000259" key="7">
    <source>
        <dbReference type="PROSITE" id="PS50237"/>
    </source>
</evidence>
<evidence type="ECO:0000256" key="3">
    <source>
        <dbReference type="ARBA" id="ARBA00022679"/>
    </source>
</evidence>
<dbReference type="VEuPathDB" id="ToxoDB:ETH2_1513200"/>
<dbReference type="Gene3D" id="3.30.2160.10">
    <property type="entry name" value="Hect, E3 ligase catalytic domain"/>
    <property type="match status" value="1"/>
</dbReference>
<keyword evidence="9" id="KW-1185">Reference proteome</keyword>
<dbReference type="PANTHER" id="PTHR45700:SF2">
    <property type="entry name" value="UBIQUITIN-PROTEIN LIGASE E3C"/>
    <property type="match status" value="1"/>
</dbReference>
<feature type="domain" description="HECT" evidence="7">
    <location>
        <begin position="1182"/>
        <end position="1517"/>
    </location>
</feature>
<dbReference type="GO" id="GO:0061630">
    <property type="term" value="F:ubiquitin protein ligase activity"/>
    <property type="evidence" value="ECO:0007669"/>
    <property type="project" value="UniProtKB-EC"/>
</dbReference>
<evidence type="ECO:0000256" key="1">
    <source>
        <dbReference type="ARBA" id="ARBA00000885"/>
    </source>
</evidence>
<proteinExistence type="predicted"/>
<keyword evidence="4 5" id="KW-0833">Ubl conjugation pathway</keyword>
<feature type="compositionally biased region" description="Low complexity" evidence="6">
    <location>
        <begin position="935"/>
        <end position="947"/>
    </location>
</feature>
<feature type="compositionally biased region" description="Acidic residues" evidence="6">
    <location>
        <begin position="818"/>
        <end position="836"/>
    </location>
</feature>
<dbReference type="PANTHER" id="PTHR45700">
    <property type="entry name" value="UBIQUITIN-PROTEIN LIGASE E3C"/>
    <property type="match status" value="1"/>
</dbReference>
<evidence type="ECO:0000256" key="2">
    <source>
        <dbReference type="ARBA" id="ARBA00012485"/>
    </source>
</evidence>
<evidence type="ECO:0000256" key="5">
    <source>
        <dbReference type="PROSITE-ProRule" id="PRU00104"/>
    </source>
</evidence>
<feature type="active site" description="Glycyl thioester intermediate" evidence="5">
    <location>
        <position position="1485"/>
    </location>
</feature>
<evidence type="ECO:0000313" key="8">
    <source>
        <dbReference type="EMBL" id="CDJ42765.1"/>
    </source>
</evidence>
<dbReference type="SUPFAM" id="SSF56204">
    <property type="entry name" value="Hect, E3 ligase catalytic domain"/>
    <property type="match status" value="1"/>
</dbReference>
<dbReference type="EC" id="2.3.2.26" evidence="2"/>